<dbReference type="NCBIfam" id="TIGR01840">
    <property type="entry name" value="esterase_phb"/>
    <property type="match status" value="1"/>
</dbReference>
<dbReference type="SUPFAM" id="SSF53474">
    <property type="entry name" value="alpha/beta-Hydrolases"/>
    <property type="match status" value="1"/>
</dbReference>
<organism evidence="3 4">
    <name type="scientific">Fulvimarina uroteuthidis</name>
    <dbReference type="NCBI Taxonomy" id="3098149"/>
    <lineage>
        <taxon>Bacteria</taxon>
        <taxon>Pseudomonadati</taxon>
        <taxon>Pseudomonadota</taxon>
        <taxon>Alphaproteobacteria</taxon>
        <taxon>Hyphomicrobiales</taxon>
        <taxon>Aurantimonadaceae</taxon>
        <taxon>Fulvimarina</taxon>
    </lineage>
</organism>
<dbReference type="RefSeq" id="WP_322185607.1">
    <property type="nucleotide sequence ID" value="NZ_JAXLPB010000001.1"/>
</dbReference>
<reference evidence="3 4" key="1">
    <citation type="submission" date="2023-12" db="EMBL/GenBank/DDBJ databases">
        <title>Description of Novel Strain Fulvimarina sp. 2208YS6-2-32 isolated from Uroteuthis (Photololigo) edulis.</title>
        <authorList>
            <person name="Park J.-S."/>
        </authorList>
    </citation>
    <scope>NUCLEOTIDE SEQUENCE [LARGE SCALE GENOMIC DNA]</scope>
    <source>
        <strain evidence="3 4">2208YS6-2-32</strain>
    </source>
</reference>
<keyword evidence="1" id="KW-0732">Signal</keyword>
<proteinExistence type="predicted"/>
<dbReference type="Proteomes" id="UP001294412">
    <property type="component" value="Unassembled WGS sequence"/>
</dbReference>
<dbReference type="InterPro" id="IPR050955">
    <property type="entry name" value="Plant_Biomass_Hydrol_Est"/>
</dbReference>
<accession>A0ABU5HZC7</accession>
<dbReference type="Pfam" id="PF10503">
    <property type="entry name" value="Esterase_PHB"/>
    <property type="match status" value="1"/>
</dbReference>
<keyword evidence="4" id="KW-1185">Reference proteome</keyword>
<dbReference type="PANTHER" id="PTHR43037:SF1">
    <property type="entry name" value="BLL1128 PROTEIN"/>
    <property type="match status" value="1"/>
</dbReference>
<comment type="caution">
    <text evidence="3">The sequence shown here is derived from an EMBL/GenBank/DDBJ whole genome shotgun (WGS) entry which is preliminary data.</text>
</comment>
<evidence type="ECO:0000256" key="1">
    <source>
        <dbReference type="ARBA" id="ARBA00022729"/>
    </source>
</evidence>
<protein>
    <submittedName>
        <fullName evidence="3">PHB depolymerase family esterase</fullName>
    </submittedName>
</protein>
<dbReference type="Gene3D" id="3.40.50.1820">
    <property type="entry name" value="alpha/beta hydrolase"/>
    <property type="match status" value="1"/>
</dbReference>
<dbReference type="InterPro" id="IPR010126">
    <property type="entry name" value="Esterase_phb"/>
</dbReference>
<evidence type="ECO:0000256" key="2">
    <source>
        <dbReference type="ARBA" id="ARBA00022801"/>
    </source>
</evidence>
<name>A0ABU5HZC7_9HYPH</name>
<dbReference type="InterPro" id="IPR029058">
    <property type="entry name" value="AB_hydrolase_fold"/>
</dbReference>
<keyword evidence="2" id="KW-0378">Hydrolase</keyword>
<dbReference type="EMBL" id="JAXLPB010000001">
    <property type="protein sequence ID" value="MDY8108160.1"/>
    <property type="molecule type" value="Genomic_DNA"/>
</dbReference>
<gene>
    <name evidence="3" type="ORF">U0C82_03225</name>
</gene>
<evidence type="ECO:0000313" key="3">
    <source>
        <dbReference type="EMBL" id="MDY8108160.1"/>
    </source>
</evidence>
<dbReference type="PANTHER" id="PTHR43037">
    <property type="entry name" value="UNNAMED PRODUCT-RELATED"/>
    <property type="match status" value="1"/>
</dbReference>
<evidence type="ECO:0000313" key="4">
    <source>
        <dbReference type="Proteomes" id="UP001294412"/>
    </source>
</evidence>
<sequence>MRNPFLTLIKTTRRARKAQLASVRAVETMLAPAKPKARPRRKSTPKISAAMLKTLAAKPRPKAAVPRTPSRPVRPAPGSFVDGEFASSCGKLAYKLYTPIGSARRALPLVVMLHGCGQTADNFATGTGMNALADEIGFLVLYPEQSKSANINRCWNWHLAGSQKRGSGEPAKIAELTQAIAGLSKANRSRIYIAGISAGGAEAAIVAAAYPELFAAVGVHSGLPRGEVRTINTALSAMRNGSEGTPSASQTRTHPIIVFHGDEDHVVNPLNVDGFVADALALAPGAVSSRIETGRSKGGRAFTCTVYRHKREKPMIETWIVHGSGHAWSGGSVFGRNTDPAGPDASREMIRFFLGFRNRTPATSLPA</sequence>